<dbReference type="SUPFAM" id="SSF50978">
    <property type="entry name" value="WD40 repeat-like"/>
    <property type="match status" value="1"/>
</dbReference>
<proteinExistence type="inferred from homology"/>
<dbReference type="Gene3D" id="2.130.10.10">
    <property type="entry name" value="YVTN repeat-like/Quinoprotein amine dehydrogenase"/>
    <property type="match status" value="1"/>
</dbReference>
<dbReference type="PRINTS" id="PR00320">
    <property type="entry name" value="GPROTEINBRPT"/>
</dbReference>
<dbReference type="InterPro" id="IPR020472">
    <property type="entry name" value="WD40_PAC1"/>
</dbReference>
<evidence type="ECO:0000313" key="12">
    <source>
        <dbReference type="EMBL" id="KAL1508233.1"/>
    </source>
</evidence>
<comment type="caution">
    <text evidence="12">The sequence shown here is derived from an EMBL/GenBank/DDBJ whole genome shotgun (WGS) entry which is preliminary data.</text>
</comment>
<keyword evidence="3" id="KW-0813">Transport</keyword>
<keyword evidence="6" id="KW-0677">Repeat</keyword>
<keyword evidence="13" id="KW-1185">Reference proteome</keyword>
<evidence type="ECO:0000256" key="3">
    <source>
        <dbReference type="ARBA" id="ARBA00022448"/>
    </source>
</evidence>
<accession>A0AB34IYZ5</accession>
<dbReference type="PROSITE" id="PS00678">
    <property type="entry name" value="WD_REPEATS_1"/>
    <property type="match status" value="1"/>
</dbReference>
<dbReference type="InterPro" id="IPR019775">
    <property type="entry name" value="WD40_repeat_CS"/>
</dbReference>
<keyword evidence="7" id="KW-0653">Protein transport</keyword>
<evidence type="ECO:0000256" key="4">
    <source>
        <dbReference type="ARBA" id="ARBA00022490"/>
    </source>
</evidence>
<feature type="repeat" description="WD" evidence="11">
    <location>
        <begin position="240"/>
        <end position="282"/>
    </location>
</feature>
<keyword evidence="5 11" id="KW-0853">WD repeat</keyword>
<evidence type="ECO:0000256" key="8">
    <source>
        <dbReference type="ARBA" id="ARBA00023140"/>
    </source>
</evidence>
<evidence type="ECO:0000256" key="7">
    <source>
        <dbReference type="ARBA" id="ARBA00022927"/>
    </source>
</evidence>
<dbReference type="Pfam" id="PF00400">
    <property type="entry name" value="WD40"/>
    <property type="match status" value="6"/>
</dbReference>
<evidence type="ECO:0000256" key="5">
    <source>
        <dbReference type="ARBA" id="ARBA00022574"/>
    </source>
</evidence>
<dbReference type="EMBL" id="JBGBPQ010000016">
    <property type="protein sequence ID" value="KAL1508233.1"/>
    <property type="molecule type" value="Genomic_DNA"/>
</dbReference>
<dbReference type="GO" id="GO:0005053">
    <property type="term" value="F:peroxisome matrix targeting signal-2 binding"/>
    <property type="evidence" value="ECO:0007669"/>
    <property type="project" value="InterPro"/>
</dbReference>
<dbReference type="InterPro" id="IPR001680">
    <property type="entry name" value="WD40_rpt"/>
</dbReference>
<comment type="similarity">
    <text evidence="9">Belongs to the WD repeat peroxin-7 family.</text>
</comment>
<dbReference type="PANTHER" id="PTHR46027:SF1">
    <property type="entry name" value="PEROXISOMAL TARGETING SIGNAL 2 RECEPTOR"/>
    <property type="match status" value="1"/>
</dbReference>
<dbReference type="GO" id="GO:0016558">
    <property type="term" value="P:protein import into peroxisome matrix"/>
    <property type="evidence" value="ECO:0007669"/>
    <property type="project" value="InterPro"/>
</dbReference>
<evidence type="ECO:0000313" key="13">
    <source>
        <dbReference type="Proteomes" id="UP001515480"/>
    </source>
</evidence>
<feature type="repeat" description="WD" evidence="11">
    <location>
        <begin position="109"/>
        <end position="151"/>
    </location>
</feature>
<organism evidence="12 13">
    <name type="scientific">Prymnesium parvum</name>
    <name type="common">Toxic golden alga</name>
    <dbReference type="NCBI Taxonomy" id="97485"/>
    <lineage>
        <taxon>Eukaryota</taxon>
        <taxon>Haptista</taxon>
        <taxon>Haptophyta</taxon>
        <taxon>Prymnesiophyceae</taxon>
        <taxon>Prymnesiales</taxon>
        <taxon>Prymnesiaceae</taxon>
        <taxon>Prymnesium</taxon>
    </lineage>
</organism>
<dbReference type="PROSITE" id="PS50082">
    <property type="entry name" value="WD_REPEATS_2"/>
    <property type="match status" value="3"/>
</dbReference>
<dbReference type="Proteomes" id="UP001515480">
    <property type="component" value="Unassembled WGS sequence"/>
</dbReference>
<dbReference type="GO" id="GO:0005829">
    <property type="term" value="C:cytosol"/>
    <property type="evidence" value="ECO:0007669"/>
    <property type="project" value="UniProtKB-SubCell"/>
</dbReference>
<evidence type="ECO:0000256" key="6">
    <source>
        <dbReference type="ARBA" id="ARBA00022737"/>
    </source>
</evidence>
<evidence type="ECO:0000256" key="10">
    <source>
        <dbReference type="ARBA" id="ARBA00032565"/>
    </source>
</evidence>
<dbReference type="PROSITE" id="PS50294">
    <property type="entry name" value="WD_REPEATS_REGION"/>
    <property type="match status" value="2"/>
</dbReference>
<dbReference type="PANTHER" id="PTHR46027">
    <property type="entry name" value="PEROXISOMAL TARGETING SIGNAL 2 RECEPTOR"/>
    <property type="match status" value="1"/>
</dbReference>
<feature type="repeat" description="WD" evidence="11">
    <location>
        <begin position="152"/>
        <end position="185"/>
    </location>
</feature>
<dbReference type="InterPro" id="IPR015943">
    <property type="entry name" value="WD40/YVTN_repeat-like_dom_sf"/>
</dbReference>
<evidence type="ECO:0000256" key="9">
    <source>
        <dbReference type="ARBA" id="ARBA00024017"/>
    </source>
</evidence>
<protein>
    <recommendedName>
        <fullName evidence="10">Peroxin-7</fullName>
    </recommendedName>
</protein>
<keyword evidence="4" id="KW-0963">Cytoplasm</keyword>
<dbReference type="InterPro" id="IPR036322">
    <property type="entry name" value="WD40_repeat_dom_sf"/>
</dbReference>
<name>A0AB34IYZ5_PRYPA</name>
<evidence type="ECO:0000256" key="11">
    <source>
        <dbReference type="PROSITE-ProRule" id="PRU00221"/>
    </source>
</evidence>
<reference evidence="12 13" key="1">
    <citation type="journal article" date="2024" name="Science">
        <title>Giant polyketide synthase enzymes in the biosynthesis of giant marine polyether toxins.</title>
        <authorList>
            <person name="Fallon T.R."/>
            <person name="Shende V.V."/>
            <person name="Wierzbicki I.H."/>
            <person name="Pendleton A.L."/>
            <person name="Watervoot N.F."/>
            <person name="Auber R.P."/>
            <person name="Gonzalez D.J."/>
            <person name="Wisecaver J.H."/>
            <person name="Moore B.S."/>
        </authorList>
    </citation>
    <scope>NUCLEOTIDE SEQUENCE [LARGE SCALE GENOMIC DNA]</scope>
    <source>
        <strain evidence="12 13">12B1</strain>
    </source>
</reference>
<gene>
    <name evidence="12" type="ORF">AB1Y20_004350</name>
</gene>
<dbReference type="SMART" id="SM00320">
    <property type="entry name" value="WD40"/>
    <property type="match status" value="6"/>
</dbReference>
<sequence length="329" mass="35827">MAVATPGGVAPFSLDGFAGYSLRSSPFEPGLWAVASAANYGVVGNGRLHVVREASGALLPLFAFETNAGLYDCAWSEQSAHQLICACADGSVKLYDLEAAAGGRPVMAFCEHEAEVNSVEFNLTVKDSFASSAWDGSIRVWQPERQDSVLTLAEHTHVVYECRWAPHHASRLLSASGDRTAKLWDPAAGVCSVMTIDCGPCEVLSCDWNKYDPNVFVTGSVDKTVSTWDIRAPAMPTNVLAAHNYAVRRVRFDPHSATLLASASYDTTVCLWDIAERRPSDAGAIAQYNHHTEFVMGVEWSLFQEGVLASCAWDGCMSVWHTHMFRKPF</sequence>
<comment type="subcellular location">
    <subcellularLocation>
        <location evidence="2">Cytoplasm</location>
        <location evidence="2">Cytosol</location>
    </subcellularLocation>
    <subcellularLocation>
        <location evidence="1">Peroxisome matrix</location>
    </subcellularLocation>
</comment>
<keyword evidence="8" id="KW-0576">Peroxisome</keyword>
<evidence type="ECO:0000256" key="2">
    <source>
        <dbReference type="ARBA" id="ARBA00004514"/>
    </source>
</evidence>
<dbReference type="InterPro" id="IPR044536">
    <property type="entry name" value="PEX7"/>
</dbReference>
<dbReference type="GO" id="GO:0005782">
    <property type="term" value="C:peroxisomal matrix"/>
    <property type="evidence" value="ECO:0007669"/>
    <property type="project" value="UniProtKB-SubCell"/>
</dbReference>
<dbReference type="AlphaFoldDB" id="A0AB34IYZ5"/>
<evidence type="ECO:0000256" key="1">
    <source>
        <dbReference type="ARBA" id="ARBA00004253"/>
    </source>
</evidence>